<gene>
    <name evidence="8" type="ORF">J2T60_002595</name>
</gene>
<evidence type="ECO:0000313" key="9">
    <source>
        <dbReference type="Proteomes" id="UP001523550"/>
    </source>
</evidence>
<proteinExistence type="inferred from homology"/>
<comment type="subcellular location">
    <subcellularLocation>
        <location evidence="1">Cytoplasm</location>
    </subcellularLocation>
</comment>
<keyword evidence="9" id="KW-1185">Reference proteome</keyword>
<keyword evidence="4" id="KW-0547">Nucleotide-binding</keyword>
<evidence type="ECO:0000256" key="3">
    <source>
        <dbReference type="ARBA" id="ARBA00022490"/>
    </source>
</evidence>
<dbReference type="PANTHER" id="PTHR30473">
    <property type="entry name" value="PROTEIN PHOH"/>
    <property type="match status" value="1"/>
</dbReference>
<reference evidence="8 9" key="1">
    <citation type="submission" date="2022-03" db="EMBL/GenBank/DDBJ databases">
        <title>Genomic Encyclopedia of Type Strains, Phase III (KMG-III): the genomes of soil and plant-associated and newly described type strains.</title>
        <authorList>
            <person name="Whitman W."/>
        </authorList>
    </citation>
    <scope>NUCLEOTIDE SEQUENCE [LARGE SCALE GENOMIC DNA]</scope>
    <source>
        <strain evidence="8 9">BSker1</strain>
    </source>
</reference>
<accession>A0ABT1GBB2</accession>
<name>A0ABT1GBB2_9GAMM</name>
<dbReference type="SUPFAM" id="SSF52540">
    <property type="entry name" value="P-loop containing nucleoside triphosphate hydrolases"/>
    <property type="match status" value="1"/>
</dbReference>
<evidence type="ECO:0000259" key="7">
    <source>
        <dbReference type="Pfam" id="PF02562"/>
    </source>
</evidence>
<dbReference type="RefSeq" id="WP_253451088.1">
    <property type="nucleotide sequence ID" value="NZ_JALJYF010000003.1"/>
</dbReference>
<evidence type="ECO:0000256" key="2">
    <source>
        <dbReference type="ARBA" id="ARBA00010393"/>
    </source>
</evidence>
<dbReference type="InterPro" id="IPR003714">
    <property type="entry name" value="PhoH"/>
</dbReference>
<comment type="caution">
    <text evidence="8">The sequence shown here is derived from an EMBL/GenBank/DDBJ whole genome shotgun (WGS) entry which is preliminary data.</text>
</comment>
<dbReference type="EMBL" id="JALJYF010000003">
    <property type="protein sequence ID" value="MCP1728581.1"/>
    <property type="molecule type" value="Genomic_DNA"/>
</dbReference>
<comment type="similarity">
    <text evidence="2">Belongs to the PhoH family.</text>
</comment>
<evidence type="ECO:0000313" key="8">
    <source>
        <dbReference type="EMBL" id="MCP1728581.1"/>
    </source>
</evidence>
<dbReference type="Gene3D" id="3.40.50.300">
    <property type="entry name" value="P-loop containing nucleotide triphosphate hydrolases"/>
    <property type="match status" value="1"/>
</dbReference>
<keyword evidence="5" id="KW-0067">ATP-binding</keyword>
<organism evidence="8 9">
    <name type="scientific">Natronospira proteinivora</name>
    <dbReference type="NCBI Taxonomy" id="1807133"/>
    <lineage>
        <taxon>Bacteria</taxon>
        <taxon>Pseudomonadati</taxon>
        <taxon>Pseudomonadota</taxon>
        <taxon>Gammaproteobacteria</taxon>
        <taxon>Natronospirales</taxon>
        <taxon>Natronospiraceae</taxon>
        <taxon>Natronospira</taxon>
    </lineage>
</organism>
<evidence type="ECO:0000256" key="1">
    <source>
        <dbReference type="ARBA" id="ARBA00004496"/>
    </source>
</evidence>
<dbReference type="Proteomes" id="UP001523550">
    <property type="component" value="Unassembled WGS sequence"/>
</dbReference>
<evidence type="ECO:0000256" key="4">
    <source>
        <dbReference type="ARBA" id="ARBA00022741"/>
    </source>
</evidence>
<feature type="domain" description="PhoH-like protein" evidence="7">
    <location>
        <begin position="114"/>
        <end position="317"/>
    </location>
</feature>
<keyword evidence="3" id="KW-0963">Cytoplasm</keyword>
<protein>
    <recommendedName>
        <fullName evidence="6">PhoH-like protein</fullName>
    </recommendedName>
</protein>
<dbReference type="Pfam" id="PF02562">
    <property type="entry name" value="PhoH"/>
    <property type="match status" value="1"/>
</dbReference>
<dbReference type="PANTHER" id="PTHR30473:SF1">
    <property type="entry name" value="PHOH-LIKE PROTEIN"/>
    <property type="match status" value="1"/>
</dbReference>
<sequence length="322" mass="36232">MNAQPRSLDISLEPVDNRRLANLCGQFDEHLRQVERRLGVEINNRGNHFRVIGDEGPVDAAGQLLRALYDSTEEHQLSPEAVHLRLQDSGLEALVDEREHPGQDVAVQTRRGKITGRGPAQKRYLYDMQRSDLSFGIGPAGTGKTYLAVASAVEALDTDQVRRLILVRPAVEAGERLGFLPGDMAQKVDPYLRPMYDALYEMLGFERVNRLIERQVIEVAPLAFMRGRTLNESFIILDEAQNTSVEQMKMFLTRIGFGSRAVVTGDVTQIDLPRNQTSGLRHAVEVLKDVEDVSFTFFTAKDVVRHPLVQKIVTAYERHTDQ</sequence>
<evidence type="ECO:0000256" key="6">
    <source>
        <dbReference type="ARBA" id="ARBA00039970"/>
    </source>
</evidence>
<dbReference type="InterPro" id="IPR027417">
    <property type="entry name" value="P-loop_NTPase"/>
</dbReference>
<evidence type="ECO:0000256" key="5">
    <source>
        <dbReference type="ARBA" id="ARBA00022840"/>
    </source>
</evidence>
<dbReference type="InterPro" id="IPR051451">
    <property type="entry name" value="PhoH2-like"/>
</dbReference>